<dbReference type="InterPro" id="IPR011604">
    <property type="entry name" value="PDDEXK-like_dom_sf"/>
</dbReference>
<proteinExistence type="inferred from homology"/>
<dbReference type="CDD" id="cd22318">
    <property type="entry name" value="DNA2_N-like"/>
    <property type="match status" value="1"/>
</dbReference>
<keyword evidence="6 21" id="KW-0479">Metal-binding</keyword>
<evidence type="ECO:0000256" key="12">
    <source>
        <dbReference type="ARBA" id="ARBA00022840"/>
    </source>
</evidence>
<keyword evidence="10 21" id="KW-0378">Hydrolase</keyword>
<dbReference type="InterPro" id="IPR041677">
    <property type="entry name" value="DNA2/NAM7_AAA_11"/>
</dbReference>
<evidence type="ECO:0000259" key="25">
    <source>
        <dbReference type="Pfam" id="PF13087"/>
    </source>
</evidence>
<evidence type="ECO:0000256" key="9">
    <source>
        <dbReference type="ARBA" id="ARBA00022763"/>
    </source>
</evidence>
<dbReference type="FunFam" id="3.40.50.300:FF:000789">
    <property type="entry name" value="DNA replication ATP-dependent helicase/nuclease DNA2"/>
    <property type="match status" value="1"/>
</dbReference>
<name>A0A9D3TLZ7_MEGAT</name>
<accession>A0A9D3TLZ7</accession>
<evidence type="ECO:0000256" key="17">
    <source>
        <dbReference type="ARBA" id="ARBA00023204"/>
    </source>
</evidence>
<evidence type="ECO:0000259" key="26">
    <source>
        <dbReference type="Pfam" id="PF21123"/>
    </source>
</evidence>
<keyword evidence="9 21" id="KW-0227">DNA damage</keyword>
<dbReference type="PANTHER" id="PTHR10887">
    <property type="entry name" value="DNA2/NAM7 HELICASE FAMILY"/>
    <property type="match status" value="1"/>
</dbReference>
<dbReference type="GO" id="GO:0005524">
    <property type="term" value="F:ATP binding"/>
    <property type="evidence" value="ECO:0007669"/>
    <property type="project" value="UniProtKB-UniRule"/>
</dbReference>
<dbReference type="CDD" id="cd18041">
    <property type="entry name" value="DEXXQc_DNA2"/>
    <property type="match status" value="1"/>
</dbReference>
<feature type="region of interest" description="Disordered" evidence="22">
    <location>
        <begin position="116"/>
        <end position="136"/>
    </location>
</feature>
<evidence type="ECO:0000259" key="24">
    <source>
        <dbReference type="Pfam" id="PF13086"/>
    </source>
</evidence>
<keyword evidence="7 21" id="KW-0547">Nucleotide-binding</keyword>
<dbReference type="Gene3D" id="3.90.320.10">
    <property type="match status" value="1"/>
</dbReference>
<dbReference type="EMBL" id="JAFDVH010000001">
    <property type="protein sequence ID" value="KAG7492968.1"/>
    <property type="molecule type" value="Genomic_DNA"/>
</dbReference>
<dbReference type="CDD" id="cd18808">
    <property type="entry name" value="SF1_C_Upf1"/>
    <property type="match status" value="1"/>
</dbReference>
<reference evidence="27" key="1">
    <citation type="submission" date="2021-01" db="EMBL/GenBank/DDBJ databases">
        <authorList>
            <person name="Zahm M."/>
            <person name="Roques C."/>
            <person name="Cabau C."/>
            <person name="Klopp C."/>
            <person name="Donnadieu C."/>
            <person name="Jouanno E."/>
            <person name="Lampietro C."/>
            <person name="Louis A."/>
            <person name="Herpin A."/>
            <person name="Echchiki A."/>
            <person name="Berthelot C."/>
            <person name="Parey E."/>
            <person name="Roest-Crollius H."/>
            <person name="Braasch I."/>
            <person name="Postlethwait J."/>
            <person name="Bobe J."/>
            <person name="Montfort J."/>
            <person name="Bouchez O."/>
            <person name="Begum T."/>
            <person name="Mejri S."/>
            <person name="Adams A."/>
            <person name="Chen W.-J."/>
            <person name="Guiguen Y."/>
        </authorList>
    </citation>
    <scope>NUCLEOTIDE SEQUENCE</scope>
    <source>
        <strain evidence="27">YG-15Mar2019-1</strain>
        <tissue evidence="27">Brain</tissue>
    </source>
</reference>
<feature type="domain" description="DNA2 rift barrel" evidence="26">
    <location>
        <begin position="834"/>
        <end position="931"/>
    </location>
</feature>
<dbReference type="GO" id="GO:0005634">
    <property type="term" value="C:nucleus"/>
    <property type="evidence" value="ECO:0007669"/>
    <property type="project" value="UniProtKB-SubCell"/>
</dbReference>
<evidence type="ECO:0000256" key="2">
    <source>
        <dbReference type="ARBA" id="ARBA00007913"/>
    </source>
</evidence>
<keyword evidence="18 21" id="KW-0539">Nucleus</keyword>
<dbReference type="GO" id="GO:0003677">
    <property type="term" value="F:DNA binding"/>
    <property type="evidence" value="ECO:0007669"/>
    <property type="project" value="UniProtKB-UniRule"/>
</dbReference>
<evidence type="ECO:0000256" key="21">
    <source>
        <dbReference type="RuleBase" id="RU367041"/>
    </source>
</evidence>
<dbReference type="FunFam" id="3.40.50.300:FF:000721">
    <property type="entry name" value="DNA replication ATP-dependent helicase/nuclease DNA2"/>
    <property type="match status" value="1"/>
</dbReference>
<dbReference type="GO" id="GO:0046872">
    <property type="term" value="F:metal ion binding"/>
    <property type="evidence" value="ECO:0007669"/>
    <property type="project" value="UniProtKB-UniRule"/>
</dbReference>
<evidence type="ECO:0000256" key="3">
    <source>
        <dbReference type="ARBA" id="ARBA00022485"/>
    </source>
</evidence>
<comment type="subcellular location">
    <subcellularLocation>
        <location evidence="21">Nucleus</location>
    </subcellularLocation>
    <subcellularLocation>
        <location evidence="21">Mitochondrion</location>
    </subcellularLocation>
</comment>
<evidence type="ECO:0000256" key="16">
    <source>
        <dbReference type="ARBA" id="ARBA00023128"/>
    </source>
</evidence>
<feature type="domain" description="DNA2/NAM7 helicase helicase" evidence="24">
    <location>
        <begin position="1097"/>
        <end position="1161"/>
    </location>
</feature>
<comment type="similarity">
    <text evidence="2 21">Belongs to the DNA2/NAM7 helicase family.</text>
</comment>
<evidence type="ECO:0000256" key="6">
    <source>
        <dbReference type="ARBA" id="ARBA00022723"/>
    </source>
</evidence>
<keyword evidence="28" id="KW-1185">Reference proteome</keyword>
<dbReference type="InterPro" id="IPR048459">
    <property type="entry name" value="DNA2_Rift"/>
</dbReference>
<evidence type="ECO:0000256" key="5">
    <source>
        <dbReference type="ARBA" id="ARBA00022722"/>
    </source>
</evidence>
<dbReference type="InterPro" id="IPR045055">
    <property type="entry name" value="DNA2/NAM7-like"/>
</dbReference>
<evidence type="ECO:0000256" key="1">
    <source>
        <dbReference type="ARBA" id="ARBA00001966"/>
    </source>
</evidence>
<comment type="catalytic activity">
    <reaction evidence="20 21">
        <text>ATP + H2O = ADP + phosphate + H(+)</text>
        <dbReference type="Rhea" id="RHEA:13065"/>
        <dbReference type="ChEBI" id="CHEBI:15377"/>
        <dbReference type="ChEBI" id="CHEBI:15378"/>
        <dbReference type="ChEBI" id="CHEBI:30616"/>
        <dbReference type="ChEBI" id="CHEBI:43474"/>
        <dbReference type="ChEBI" id="CHEBI:456216"/>
        <dbReference type="EC" id="3.6.4.12"/>
    </reaction>
</comment>
<evidence type="ECO:0000313" key="27">
    <source>
        <dbReference type="EMBL" id="KAG7492968.1"/>
    </source>
</evidence>
<dbReference type="PANTHER" id="PTHR10887:SF433">
    <property type="entry name" value="DNA REPLICATION ATP-DEPENDENT HELICASE_NUCLEASE DNA2"/>
    <property type="match status" value="1"/>
</dbReference>
<dbReference type="OrthoDB" id="306218at2759"/>
<feature type="domain" description="DNA replication factor Dna2 N-terminal" evidence="23">
    <location>
        <begin position="436"/>
        <end position="646"/>
    </location>
</feature>
<dbReference type="GO" id="GO:0033567">
    <property type="term" value="P:DNA replication, Okazaki fragment processing"/>
    <property type="evidence" value="ECO:0007669"/>
    <property type="project" value="UniProtKB-UniRule"/>
</dbReference>
<sequence length="1432" mass="157261">MVKNKLKKKAVGNGGQKNVASFFSKNKSLGLPPQENRVHSTGFENVDVKSIVLSLLGASDEENENENVPPSPGLFSVLETPNSQIRPSHVPREPLEEVSSTVSGVTYSDQLQNKSNLTARGPLLSPRTGGSSGGLASVQSCAAESSSVKRVLCSPEDAQKQQAKRPKSTTVKRPCCSPARRAPQLDDFFDGCLSAVGGTAAQAKHGSGSSAKDTDNKANRAGHIQFQGTGYGSLKTKALLKKKAPVLKPFLVNGVSSSSPNASLIKASNSSLTRNDEEGNVFTRIADLKVDAGLLSPTEQAPWNEQALTHIALGHQGCDKRVKRSSGTEVDGQQCKLKNKGGVVDMCASEGECGDTGGNGAVCSKGNIETVEDCWFDDNMELSLRKPEEKTSKNIPGHILLSTGLYNRYWVLDVQEIFGPQGVSEKHLTVTASKTANPTEVVILKDGWESAAVAVGCVVHLEGECVSGVWTIDRAFGFLILLPDMLISGTSIANSIRCMRRAVLAEKFKAFDGGSKQMLNGTIVHEIFQKAALCQDFSLERLEHFAMQALHGPKYLGEMYSLGLTQADMQQEIQEYLPSVSDWAKSYLSGSLQAGTKQMALTLPSEGSIRKQDTACSVTVTDFVDIEENIWSPRFGLKGKIDLTAGVRIHRRGQLPQERVVPLELKTGKESNSIEHRSQVILYTLLSLERRSDPEAGFLLYLKTGNMHPVVANHVDRRELLKLRNTIVHHIGNSVVRGEEGTPCLAPLPAVIADQQACKYCPQKRNCSLYSRAVESEGSGDLPAQGQPPFLAPESQHLREGHLKYFSHWVLLCALEGSTMEKKGGRQNIWLRSTEEREQNGRYIGNLRQTGLVKALSDNLYVHHFECWGREKIEMSLVMGDRVVVSDQELKLIAVAAGYISEVTNTGVTCTLDRNLSKYSHETVFRLDQDEGVGGMDTHLGNLSKLMENTVTSEKLRELIVDFRPPQFIHCLSDVLPQGAKDTVANILKGLNKPQKQAMKKVLLSRDYTLIVGMPGTGKTTTICTLVRILHACGFSVLVTSYTHSAVDNILLKLKRFKIGFLRLGRAQKVHPDILPFTEEQQCRSRNLCTLPELEQLYSSQLVVATTCMGVKHPIFSRRRFDFCIVDEASQINQLVCLGPLFYAERFVLVGDHQQLPPIIQNPEARAMGMDESLFKRLEHHSNAVVQLNVQYRMNSKIMSLSNTLVYGGKLECGSEQIASAVLQLPTRGAVEQELELYLSQAEYSDWIRAALEPQNAVCFLDTAQVPAPETVEKGGISNYTEAALVHYIVSLLLKAGCKAGNIGVIAPYRQQLKAIWSLFKSPAFNAVEVNTVDKYQGRDKSVIIVSFVRSSEEGDLGELLKDWRRLNVAITRAKHKLLMLGSIPTMRRYAPLEALLAHLEQECMISFTLHTCSMTCLVYFNSGIGQLTSVA</sequence>
<evidence type="ECO:0000256" key="14">
    <source>
        <dbReference type="ARBA" id="ARBA00023014"/>
    </source>
</evidence>
<dbReference type="Gene3D" id="3.40.50.300">
    <property type="entry name" value="P-loop containing nucleotide triphosphate hydrolases"/>
    <property type="match status" value="3"/>
</dbReference>
<dbReference type="FunFam" id="3.40.50.300:FF:000915">
    <property type="entry name" value="DNA replication ATP-dependent helicase/nuclease DNA2"/>
    <property type="match status" value="1"/>
</dbReference>
<evidence type="ECO:0000259" key="23">
    <source>
        <dbReference type="Pfam" id="PF08696"/>
    </source>
</evidence>
<evidence type="ECO:0000256" key="13">
    <source>
        <dbReference type="ARBA" id="ARBA00023004"/>
    </source>
</evidence>
<keyword evidence="12 21" id="KW-0067">ATP-binding</keyword>
<evidence type="ECO:0000313" key="28">
    <source>
        <dbReference type="Proteomes" id="UP001046870"/>
    </source>
</evidence>
<comment type="cofactor">
    <cofactor evidence="1">
        <name>[4Fe-4S] cluster</name>
        <dbReference type="ChEBI" id="CHEBI:49883"/>
    </cofactor>
</comment>
<keyword evidence="4 21" id="KW-0235">DNA replication</keyword>
<dbReference type="InterPro" id="IPR014808">
    <property type="entry name" value="DNA_replication_fac_Dna2_N"/>
</dbReference>
<dbReference type="GO" id="GO:0017108">
    <property type="term" value="F:5'-flap endonuclease activity"/>
    <property type="evidence" value="ECO:0007669"/>
    <property type="project" value="UniProtKB-UniRule"/>
</dbReference>
<dbReference type="Pfam" id="PF13086">
    <property type="entry name" value="AAA_11"/>
    <property type="match status" value="2"/>
</dbReference>
<evidence type="ECO:0000256" key="4">
    <source>
        <dbReference type="ARBA" id="ARBA00022705"/>
    </source>
</evidence>
<dbReference type="GO" id="GO:0006281">
    <property type="term" value="P:DNA repair"/>
    <property type="evidence" value="ECO:0007669"/>
    <property type="project" value="UniProtKB-KW"/>
</dbReference>
<keyword evidence="19 21" id="KW-0511">Multifunctional enzyme</keyword>
<comment type="function">
    <text evidence="21">Key enzyme involved in DNA replication and DNA repair. Involved in Okazaki fragments processing by cleaving long flaps that escape FEN1: flaps that are longer than 27 nucleotides are coated by replication protein A complex (RPA), leading to recruit DNA2 which cleaves the flap until it is too short to bind RPA and becomes a substrate for FEN1. Also involved in 5'-end resection of DNA during double-strand break (DSB) repair by mediating the cleavage of 5'-ssDNA.</text>
</comment>
<evidence type="ECO:0000256" key="22">
    <source>
        <dbReference type="SAM" id="MobiDB-lite"/>
    </source>
</evidence>
<evidence type="ECO:0000256" key="8">
    <source>
        <dbReference type="ARBA" id="ARBA00022759"/>
    </source>
</evidence>
<evidence type="ECO:0000256" key="7">
    <source>
        <dbReference type="ARBA" id="ARBA00022741"/>
    </source>
</evidence>
<keyword evidence="3 21" id="KW-0004">4Fe-4S</keyword>
<dbReference type="Pfam" id="PF13087">
    <property type="entry name" value="AAA_12"/>
    <property type="match status" value="1"/>
</dbReference>
<evidence type="ECO:0000256" key="20">
    <source>
        <dbReference type="ARBA" id="ARBA00047995"/>
    </source>
</evidence>
<keyword evidence="16 21" id="KW-0496">Mitochondrion</keyword>
<keyword evidence="13 21" id="KW-0408">Iron</keyword>
<dbReference type="Pfam" id="PF21123">
    <property type="entry name" value="Dna2_Rift"/>
    <property type="match status" value="1"/>
</dbReference>
<evidence type="ECO:0000256" key="15">
    <source>
        <dbReference type="ARBA" id="ARBA00023125"/>
    </source>
</evidence>
<comment type="caution">
    <text evidence="27">The sequence shown here is derived from an EMBL/GenBank/DDBJ whole genome shotgun (WGS) entry which is preliminary data.</text>
</comment>
<dbReference type="InterPro" id="IPR027417">
    <property type="entry name" value="P-loop_NTPase"/>
</dbReference>
<evidence type="ECO:0000256" key="11">
    <source>
        <dbReference type="ARBA" id="ARBA00022806"/>
    </source>
</evidence>
<gene>
    <name evidence="27" type="ORF">MATL_G00020880</name>
</gene>
<keyword evidence="17 21" id="KW-0234">DNA repair</keyword>
<dbReference type="EC" id="3.1.-.-" evidence="21"/>
<evidence type="ECO:0000256" key="18">
    <source>
        <dbReference type="ARBA" id="ARBA00023242"/>
    </source>
</evidence>
<dbReference type="Proteomes" id="UP001046870">
    <property type="component" value="Chromosome 1"/>
</dbReference>
<dbReference type="GO" id="GO:0071932">
    <property type="term" value="P:replication fork reversal"/>
    <property type="evidence" value="ECO:0007669"/>
    <property type="project" value="TreeGrafter"/>
</dbReference>
<organism evidence="27 28">
    <name type="scientific">Megalops atlanticus</name>
    <name type="common">Tarpon</name>
    <name type="synonym">Clupea gigantea</name>
    <dbReference type="NCBI Taxonomy" id="7932"/>
    <lineage>
        <taxon>Eukaryota</taxon>
        <taxon>Metazoa</taxon>
        <taxon>Chordata</taxon>
        <taxon>Craniata</taxon>
        <taxon>Vertebrata</taxon>
        <taxon>Euteleostomi</taxon>
        <taxon>Actinopterygii</taxon>
        <taxon>Neopterygii</taxon>
        <taxon>Teleostei</taxon>
        <taxon>Elopiformes</taxon>
        <taxon>Megalopidae</taxon>
        <taxon>Megalops</taxon>
    </lineage>
</organism>
<dbReference type="InterPro" id="IPR047187">
    <property type="entry name" value="SF1_C_Upf1"/>
</dbReference>
<protein>
    <recommendedName>
        <fullName evidence="21">DNA replication ATP-dependent helicase/nuclease</fullName>
        <ecNumber evidence="21">3.1.-.-</ecNumber>
        <ecNumber evidence="21">3.6.4.12</ecNumber>
    </recommendedName>
</protein>
<dbReference type="EC" id="3.6.4.12" evidence="21"/>
<evidence type="ECO:0000256" key="10">
    <source>
        <dbReference type="ARBA" id="ARBA00022801"/>
    </source>
</evidence>
<keyword evidence="8" id="KW-0255">Endonuclease</keyword>
<feature type="domain" description="DNA2/NAM7 helicase-like C-terminal" evidence="25">
    <location>
        <begin position="1170"/>
        <end position="1383"/>
    </location>
</feature>
<dbReference type="Gene3D" id="2.40.30.270">
    <property type="match status" value="1"/>
</dbReference>
<evidence type="ECO:0000256" key="19">
    <source>
        <dbReference type="ARBA" id="ARBA00023268"/>
    </source>
</evidence>
<dbReference type="GO" id="GO:0005739">
    <property type="term" value="C:mitochondrion"/>
    <property type="evidence" value="ECO:0007669"/>
    <property type="project" value="UniProtKB-SubCell"/>
</dbReference>
<keyword evidence="15 21" id="KW-0238">DNA-binding</keyword>
<dbReference type="SUPFAM" id="SSF52540">
    <property type="entry name" value="P-loop containing nucleoside triphosphate hydrolases"/>
    <property type="match status" value="1"/>
</dbReference>
<dbReference type="GO" id="GO:0017116">
    <property type="term" value="F:single-stranded DNA helicase activity"/>
    <property type="evidence" value="ECO:0007669"/>
    <property type="project" value="UniProtKB-UniRule"/>
</dbReference>
<dbReference type="InterPro" id="IPR041679">
    <property type="entry name" value="DNA2/NAM7-like_C"/>
</dbReference>
<keyword evidence="14 21" id="KW-0411">Iron-sulfur</keyword>
<keyword evidence="11 21" id="KW-0347">Helicase</keyword>
<feature type="region of interest" description="Disordered" evidence="22">
    <location>
        <begin position="154"/>
        <end position="175"/>
    </location>
</feature>
<feature type="domain" description="DNA2/NAM7 helicase helicase" evidence="24">
    <location>
        <begin position="991"/>
        <end position="1086"/>
    </location>
</feature>
<keyword evidence="5 21" id="KW-0540">Nuclease</keyword>
<dbReference type="GO" id="GO:0051539">
    <property type="term" value="F:4 iron, 4 sulfur cluster binding"/>
    <property type="evidence" value="ECO:0007669"/>
    <property type="project" value="UniProtKB-UniRule"/>
</dbReference>
<dbReference type="InterPro" id="IPR026851">
    <property type="entry name" value="Dna2/JHS1_DEXXQ-box"/>
</dbReference>
<dbReference type="Pfam" id="PF08696">
    <property type="entry name" value="Dna2"/>
    <property type="match status" value="1"/>
</dbReference>